<feature type="transmembrane region" description="Helical" evidence="1">
    <location>
        <begin position="7"/>
        <end position="27"/>
    </location>
</feature>
<accession>S0FAU0</accession>
<keyword evidence="1" id="KW-1133">Transmembrane helix</keyword>
<dbReference type="HOGENOM" id="CLU_2969689_0_0_10"/>
<sequence length="58" mass="6638">MLIKGNVVPYYKIFSFSLISTIVLPHIQLRPTPSRPFPLLHNRFLFACLAAADIVLQR</sequence>
<dbReference type="STRING" id="547042.BACCOPRO_03090"/>
<keyword evidence="1" id="KW-0472">Membrane</keyword>
<dbReference type="AlphaFoldDB" id="S0FAU0"/>
<name>S0FAU0_9BACT</name>
<keyword evidence="3" id="KW-1185">Reference proteome</keyword>
<evidence type="ECO:0000256" key="1">
    <source>
        <dbReference type="SAM" id="Phobius"/>
    </source>
</evidence>
<dbReference type="EMBL" id="ACBW01000195">
    <property type="protein sequence ID" value="EEF77568.1"/>
    <property type="molecule type" value="Genomic_DNA"/>
</dbReference>
<evidence type="ECO:0000313" key="3">
    <source>
        <dbReference type="Proteomes" id="UP000014073"/>
    </source>
</evidence>
<reference evidence="2 3" key="1">
    <citation type="submission" date="2008-12" db="EMBL/GenBank/DDBJ databases">
        <authorList>
            <person name="Fulton L."/>
            <person name="Clifton S."/>
            <person name="Fulton B."/>
            <person name="Xu J."/>
            <person name="Minx P."/>
            <person name="Pepin K.H."/>
            <person name="Johnson M."/>
            <person name="Bhonagiri V."/>
            <person name="Nash W.E."/>
            <person name="Mardis E.R."/>
            <person name="Wilson R.K."/>
        </authorList>
    </citation>
    <scope>NUCLEOTIDE SEQUENCE [LARGE SCALE GENOMIC DNA]</scope>
    <source>
        <strain evidence="2 3">DSM 18228</strain>
    </source>
</reference>
<comment type="caution">
    <text evidence="2">The sequence shown here is derived from an EMBL/GenBank/DDBJ whole genome shotgun (WGS) entry which is preliminary data.</text>
</comment>
<dbReference type="Proteomes" id="UP000014073">
    <property type="component" value="Unassembled WGS sequence"/>
</dbReference>
<organism evidence="2 3">
    <name type="scientific">Phocaeicola coprophilus DSM 18228 = JCM 13818</name>
    <dbReference type="NCBI Taxonomy" id="547042"/>
    <lineage>
        <taxon>Bacteria</taxon>
        <taxon>Pseudomonadati</taxon>
        <taxon>Bacteroidota</taxon>
        <taxon>Bacteroidia</taxon>
        <taxon>Bacteroidales</taxon>
        <taxon>Bacteroidaceae</taxon>
        <taxon>Phocaeicola</taxon>
    </lineage>
</organism>
<proteinExistence type="predicted"/>
<protein>
    <submittedName>
        <fullName evidence="2">Uncharacterized protein</fullName>
    </submittedName>
</protein>
<evidence type="ECO:0000313" key="2">
    <source>
        <dbReference type="EMBL" id="EEF77568.1"/>
    </source>
</evidence>
<keyword evidence="1" id="KW-0812">Transmembrane</keyword>
<gene>
    <name evidence="2" type="ORF">BACCOPRO_03090</name>
</gene>